<evidence type="ECO:0000256" key="1">
    <source>
        <dbReference type="ARBA" id="ARBA00022679"/>
    </source>
</evidence>
<dbReference type="GO" id="GO:0008773">
    <property type="term" value="F:[protein-PII] uridylyltransferase activity"/>
    <property type="evidence" value="ECO:0007669"/>
    <property type="project" value="UniProtKB-UniRule"/>
</dbReference>
<evidence type="ECO:0000259" key="8">
    <source>
        <dbReference type="PROSITE" id="PS51671"/>
    </source>
</evidence>
<comment type="function">
    <text evidence="7">Modifies, by uridylylation and deuridylylation, the PII regulatory proteins (GlnB and homologs), in response to the nitrogen status of the cell that GlnD senses through the glutamine level. Under low glutamine levels, catalyzes the conversion of the PII proteins and UTP to PII-UMP and PPi, while under higher glutamine levels, GlnD hydrolyzes PII-UMP to PII and UMP (deuridylylation). Thus, controls uridylylation state and activity of the PII proteins, and plays an important role in the regulation of nitrogen metabolism.</text>
</comment>
<keyword evidence="4 7" id="KW-0378">Hydrolase</keyword>
<dbReference type="Proteomes" id="UP000319449">
    <property type="component" value="Unassembled WGS sequence"/>
</dbReference>
<dbReference type="Pfam" id="PF08335">
    <property type="entry name" value="GlnD_UR_UTase"/>
    <property type="match status" value="1"/>
</dbReference>
<dbReference type="GO" id="GO:0008081">
    <property type="term" value="F:phosphoric diester hydrolase activity"/>
    <property type="evidence" value="ECO:0007669"/>
    <property type="project" value="UniProtKB-UniRule"/>
</dbReference>
<keyword evidence="6 7" id="KW-0511">Multifunctional enzyme</keyword>
<dbReference type="InterPro" id="IPR003607">
    <property type="entry name" value="HD/PDEase_dom"/>
</dbReference>
<keyword evidence="2 7" id="KW-0548">Nucleotidyltransferase</keyword>
<dbReference type="PIRSF" id="PIRSF006288">
    <property type="entry name" value="PII_uridyltransf"/>
    <property type="match status" value="1"/>
</dbReference>
<dbReference type="CDD" id="cd04900">
    <property type="entry name" value="ACT_UUR-like_1"/>
    <property type="match status" value="1"/>
</dbReference>
<evidence type="ECO:0000313" key="11">
    <source>
        <dbReference type="Proteomes" id="UP000319449"/>
    </source>
</evidence>
<dbReference type="SUPFAM" id="SSF81301">
    <property type="entry name" value="Nucleotidyltransferase"/>
    <property type="match status" value="1"/>
</dbReference>
<evidence type="ECO:0000259" key="9">
    <source>
        <dbReference type="PROSITE" id="PS51831"/>
    </source>
</evidence>
<dbReference type="AlphaFoldDB" id="A0A562VPU2"/>
<dbReference type="SUPFAM" id="SSF55021">
    <property type="entry name" value="ACT-like"/>
    <property type="match status" value="2"/>
</dbReference>
<evidence type="ECO:0000313" key="10">
    <source>
        <dbReference type="EMBL" id="TWJ19801.1"/>
    </source>
</evidence>
<keyword evidence="11" id="KW-1185">Reference proteome</keyword>
<dbReference type="PANTHER" id="PTHR47320">
    <property type="entry name" value="BIFUNCTIONAL URIDYLYLTRANSFERASE/URIDYLYL-REMOVING ENZYME"/>
    <property type="match status" value="1"/>
</dbReference>
<dbReference type="PANTHER" id="PTHR47320:SF1">
    <property type="entry name" value="BIFUNCTIONAL URIDYLYLTRANSFERASE_URIDYLYL-REMOVING ENZYME"/>
    <property type="match status" value="1"/>
</dbReference>
<name>A0A562VPU2_9BACT</name>
<comment type="caution">
    <text evidence="10">The sequence shown here is derived from an EMBL/GenBank/DDBJ whole genome shotgun (WGS) entry which is preliminary data.</text>
</comment>
<dbReference type="InterPro" id="IPR013546">
    <property type="entry name" value="PII_UdlTrfase/GS_AdlTrfase"/>
</dbReference>
<dbReference type="Pfam" id="PF01966">
    <property type="entry name" value="HD"/>
    <property type="match status" value="1"/>
</dbReference>
<dbReference type="InterPro" id="IPR002912">
    <property type="entry name" value="ACT_dom"/>
</dbReference>
<comment type="similarity">
    <text evidence="7">Belongs to the GlnD family.</text>
</comment>
<comment type="caution">
    <text evidence="7">Lacks conserved residue(s) required for the propagation of feature annotation.</text>
</comment>
<comment type="catalytic activity">
    <reaction evidence="7">
        <text>[protein-PII]-L-tyrosine + UTP = [protein-PII]-uridylyl-L-tyrosine + diphosphate</text>
        <dbReference type="Rhea" id="RHEA:13673"/>
        <dbReference type="Rhea" id="RHEA-COMP:12147"/>
        <dbReference type="Rhea" id="RHEA-COMP:12148"/>
        <dbReference type="ChEBI" id="CHEBI:33019"/>
        <dbReference type="ChEBI" id="CHEBI:46398"/>
        <dbReference type="ChEBI" id="CHEBI:46858"/>
        <dbReference type="ChEBI" id="CHEBI:90602"/>
        <dbReference type="EC" id="2.7.7.59"/>
    </reaction>
</comment>
<dbReference type="Gene3D" id="1.10.3090.10">
    <property type="entry name" value="cca-adding enzyme, domain 2"/>
    <property type="match status" value="1"/>
</dbReference>
<dbReference type="EC" id="2.7.7.59" evidence="7"/>
<feature type="domain" description="ACT" evidence="8">
    <location>
        <begin position="833"/>
        <end position="908"/>
    </location>
</feature>
<evidence type="ECO:0000256" key="6">
    <source>
        <dbReference type="ARBA" id="ARBA00023268"/>
    </source>
</evidence>
<feature type="domain" description="HD" evidence="9">
    <location>
        <begin position="480"/>
        <end position="602"/>
    </location>
</feature>
<keyword evidence="1 7" id="KW-0808">Transferase</keyword>
<dbReference type="PROSITE" id="PS51671">
    <property type="entry name" value="ACT"/>
    <property type="match status" value="2"/>
</dbReference>
<dbReference type="Pfam" id="PF24931">
    <property type="entry name" value="ACT_ACR9_3rd"/>
    <property type="match status" value="1"/>
</dbReference>
<dbReference type="InterPro" id="IPR043519">
    <property type="entry name" value="NT_sf"/>
</dbReference>
<feature type="region of interest" description="Uridylyltransferase" evidence="7">
    <location>
        <begin position="1"/>
        <end position="363"/>
    </location>
</feature>
<sequence>MPENMEFALDQYFPDESQNIGDAGRASFNEKRPLYLAASKRFFSHYREQIRVQHAAGASGAWTVQAITAMTDKLISRLFASILNDLHQAEMIGDKLVLAAVGGYGRGELNPFSDIDLMFLHSGIDSQLIEEIAQKLLYFLWDMRLEVGYSVRTISDCVEMARGDSTVRTALLDSRYLIGSLQLFQEFEKVRTAQILMKGGNAFIREKVDEQKKRREKYGASVYLLEPNIKEGEGGLRDLHSAMWVAKIKYKIDQPRELIVKGVLSEEELDSYYGALDYLWRIRNELHYRAGRKSDQLTFDAQTHLAAFFGYVDRGKVLAVEEFMRDYYLHATRVEHYSAMLIARSARQDDASSKILGYFIRRPIGEGFYVMKGELVIPDESVIQKDPTRLMKIFEYAQKQGVVLNIRVKTLIRKSLDLVNDRFRRNKEVNASFFSILRAEHSIVETLTLMHHLEFLNRFIPEFERIYCKVQHDLYHIYTVDIHSLFCVEEIVKLWRGEYRKALPNLTKLAAEIDKRELLLLAVLLHDIGKGEGGGHADKGADLCRTIARRMGLSREDSERLDFLVRSHLLFAHIAQRRDLHDERMIVDFARQMLTSENLKMLYLLTFADIKGVGPDVWTEWKEMLLNELYEKTYQVLERGDFRLEASSERARKVKRTVLELLENEYPAAQVREELKALTTRHVLSHAPAVLADHLRILLRLGDEQLIMAVAHEPEKSYSNFTIVTHDVPGLFAMITGVMAANGINILGAQIHTSKNGKALDILQVNSPQGFVITDQTRWQRVEDDMRRVMAGEVQVEALVQKRRRPTLLGTKERPRFPTSVEIDNEVSVDYTVVDIYTHDQIGLLYRITSTLKDLGLYIGVAKISTKVDQVADVFYVKDIFGHKITADDKLEEIRRQLLTAIDEDAAP</sequence>
<comment type="catalytic activity">
    <reaction evidence="7">
        <text>[protein-PII]-uridylyl-L-tyrosine + H2O = [protein-PII]-L-tyrosine + UMP + H(+)</text>
        <dbReference type="Rhea" id="RHEA:48600"/>
        <dbReference type="Rhea" id="RHEA-COMP:12147"/>
        <dbReference type="Rhea" id="RHEA-COMP:12148"/>
        <dbReference type="ChEBI" id="CHEBI:15377"/>
        <dbReference type="ChEBI" id="CHEBI:15378"/>
        <dbReference type="ChEBI" id="CHEBI:46858"/>
        <dbReference type="ChEBI" id="CHEBI:57865"/>
        <dbReference type="ChEBI" id="CHEBI:90602"/>
    </reaction>
</comment>
<evidence type="ECO:0000256" key="5">
    <source>
        <dbReference type="ARBA" id="ARBA00022842"/>
    </source>
</evidence>
<dbReference type="SMART" id="SM00471">
    <property type="entry name" value="HDc"/>
    <property type="match status" value="1"/>
</dbReference>
<organism evidence="10 11">
    <name type="scientific">Geobacter argillaceus</name>
    <dbReference type="NCBI Taxonomy" id="345631"/>
    <lineage>
        <taxon>Bacteria</taxon>
        <taxon>Pseudomonadati</taxon>
        <taxon>Thermodesulfobacteriota</taxon>
        <taxon>Desulfuromonadia</taxon>
        <taxon>Geobacterales</taxon>
        <taxon>Geobacteraceae</taxon>
        <taxon>Geobacter</taxon>
    </lineage>
</organism>
<comment type="domain">
    <text evidence="7">Has four distinct domains: an N-terminal nucleotidyltransferase (NT) domain responsible for UTase activity, a central HD domain that encodes UR activity, and two C-terminal ACT domains that seem to have a role in glutamine sensing.</text>
</comment>
<dbReference type="EC" id="3.1.4.-" evidence="7"/>
<dbReference type="CDD" id="cd05401">
    <property type="entry name" value="NT_GlnE_GlnD_like"/>
    <property type="match status" value="1"/>
</dbReference>
<dbReference type="SUPFAM" id="SSF81891">
    <property type="entry name" value="Poly A polymerase C-terminal region-like"/>
    <property type="match status" value="1"/>
</dbReference>
<evidence type="ECO:0000256" key="3">
    <source>
        <dbReference type="ARBA" id="ARBA00022737"/>
    </source>
</evidence>
<dbReference type="InterPro" id="IPR045865">
    <property type="entry name" value="ACT-like_dom_sf"/>
</dbReference>
<accession>A0A562VPU2</accession>
<evidence type="ECO:0000256" key="4">
    <source>
        <dbReference type="ARBA" id="ARBA00022801"/>
    </source>
</evidence>
<protein>
    <recommendedName>
        <fullName evidence="7">Bifunctional uridylyltransferase/uridylyl-removing enzyme</fullName>
        <shortName evidence="7">UTase/UR</shortName>
    </recommendedName>
    <alternativeName>
        <fullName evidence="7">Bifunctional [protein-PII] modification enzyme</fullName>
    </alternativeName>
    <alternativeName>
        <fullName evidence="7">Bifunctional nitrogen sensor protein</fullName>
    </alternativeName>
    <domain>
        <recommendedName>
            <fullName evidence="7">[Protein-PII] uridylyltransferase</fullName>
            <shortName evidence="7">PII uridylyltransferase</shortName>
            <shortName evidence="7">UTase</shortName>
            <ecNumber evidence="7">2.7.7.59</ecNumber>
        </recommendedName>
    </domain>
    <domain>
        <recommendedName>
            <fullName evidence="7">[Protein-PII]-UMP uridylyl-removing enzyme</fullName>
            <shortName evidence="7">UR</shortName>
            <ecNumber evidence="7">3.1.4.-</ecNumber>
        </recommendedName>
    </domain>
</protein>
<dbReference type="HAMAP" id="MF_00277">
    <property type="entry name" value="PII_uridylyl_transf"/>
    <property type="match status" value="1"/>
</dbReference>
<dbReference type="PROSITE" id="PS51831">
    <property type="entry name" value="HD"/>
    <property type="match status" value="1"/>
</dbReference>
<keyword evidence="5 7" id="KW-0460">Magnesium</keyword>
<dbReference type="InterPro" id="IPR006674">
    <property type="entry name" value="HD_domain"/>
</dbReference>
<evidence type="ECO:0000256" key="2">
    <source>
        <dbReference type="ARBA" id="ARBA00022695"/>
    </source>
</evidence>
<dbReference type="NCBIfam" id="TIGR01693">
    <property type="entry name" value="UTase_glnD"/>
    <property type="match status" value="1"/>
</dbReference>
<reference evidence="10 11" key="1">
    <citation type="submission" date="2019-07" db="EMBL/GenBank/DDBJ databases">
        <title>Genomic Encyclopedia of Archaeal and Bacterial Type Strains, Phase II (KMG-II): from individual species to whole genera.</title>
        <authorList>
            <person name="Goeker M."/>
        </authorList>
    </citation>
    <scope>NUCLEOTIDE SEQUENCE [LARGE SCALE GENOMIC DNA]</scope>
    <source>
        <strain evidence="10 11">ATCC BAA-1139</strain>
    </source>
</reference>
<comment type="cofactor">
    <cofactor evidence="7">
        <name>Mg(2+)</name>
        <dbReference type="ChEBI" id="CHEBI:18420"/>
    </cofactor>
</comment>
<dbReference type="EMBL" id="VLLN01000006">
    <property type="protein sequence ID" value="TWJ19801.1"/>
    <property type="molecule type" value="Genomic_DNA"/>
</dbReference>
<proteinExistence type="inferred from homology"/>
<gene>
    <name evidence="7" type="primary">glnD</name>
    <name evidence="10" type="ORF">JN12_01286</name>
</gene>
<dbReference type="InterPro" id="IPR010043">
    <property type="entry name" value="UTase/UR"/>
</dbReference>
<dbReference type="CDD" id="cd04899">
    <property type="entry name" value="ACT_ACR-UUR-like_2"/>
    <property type="match status" value="1"/>
</dbReference>
<dbReference type="Gene3D" id="3.30.460.10">
    <property type="entry name" value="Beta Polymerase, domain 2"/>
    <property type="match status" value="1"/>
</dbReference>
<dbReference type="GO" id="GO:0006808">
    <property type="term" value="P:regulation of nitrogen utilization"/>
    <property type="evidence" value="ECO:0007669"/>
    <property type="project" value="UniProtKB-UniRule"/>
</dbReference>
<dbReference type="SUPFAM" id="SSF81593">
    <property type="entry name" value="Nucleotidyltransferase substrate binding subunit/domain"/>
    <property type="match status" value="1"/>
</dbReference>
<feature type="domain" description="ACT" evidence="8">
    <location>
        <begin position="720"/>
        <end position="801"/>
    </location>
</feature>
<keyword evidence="3" id="KW-0677">Repeat</keyword>
<comment type="activity regulation">
    <text evidence="7">Uridylyltransferase (UTase) activity is inhibited by glutamine, while glutamine activates uridylyl-removing (UR) activity.</text>
</comment>
<evidence type="ECO:0000256" key="7">
    <source>
        <dbReference type="HAMAP-Rule" id="MF_00277"/>
    </source>
</evidence>